<dbReference type="OrthoDB" id="9775735at2"/>
<dbReference type="PANTHER" id="PTHR30047">
    <property type="entry name" value="HIGH-AFFINITY CHOLINE TRANSPORT PROTEIN-RELATED"/>
    <property type="match status" value="1"/>
</dbReference>
<keyword evidence="10" id="KW-1185">Reference proteome</keyword>
<dbReference type="GO" id="GO:0005886">
    <property type="term" value="C:plasma membrane"/>
    <property type="evidence" value="ECO:0007669"/>
    <property type="project" value="UniProtKB-SubCell"/>
</dbReference>
<keyword evidence="3" id="KW-0813">Transport</keyword>
<dbReference type="InterPro" id="IPR018093">
    <property type="entry name" value="BCCT_CS"/>
</dbReference>
<evidence type="ECO:0000256" key="8">
    <source>
        <dbReference type="SAM" id="Phobius"/>
    </source>
</evidence>
<keyword evidence="6 8" id="KW-1133">Transmembrane helix</keyword>
<dbReference type="PANTHER" id="PTHR30047:SF7">
    <property type="entry name" value="HIGH-AFFINITY CHOLINE TRANSPORT PROTEIN"/>
    <property type="match status" value="1"/>
</dbReference>
<dbReference type="Pfam" id="PF02028">
    <property type="entry name" value="BCCT"/>
    <property type="match status" value="1"/>
</dbReference>
<feature type="transmembrane region" description="Helical" evidence="8">
    <location>
        <begin position="148"/>
        <end position="166"/>
    </location>
</feature>
<feature type="transmembrane region" description="Helical" evidence="8">
    <location>
        <begin position="187"/>
        <end position="212"/>
    </location>
</feature>
<dbReference type="InterPro" id="IPR000060">
    <property type="entry name" value="BCCT_transptr"/>
</dbReference>
<keyword evidence="7 8" id="KW-0472">Membrane</keyword>
<evidence type="ECO:0000256" key="4">
    <source>
        <dbReference type="ARBA" id="ARBA00022475"/>
    </source>
</evidence>
<dbReference type="AlphaFoldDB" id="A0A095WZ82"/>
<feature type="transmembrane region" description="Helical" evidence="8">
    <location>
        <begin position="12"/>
        <end position="35"/>
    </location>
</feature>
<feature type="transmembrane region" description="Helical" evidence="8">
    <location>
        <begin position="349"/>
        <end position="367"/>
    </location>
</feature>
<name>A0A095WZ82_9GAMM</name>
<dbReference type="NCBIfam" id="TIGR00842">
    <property type="entry name" value="bcct"/>
    <property type="match status" value="1"/>
</dbReference>
<evidence type="ECO:0000256" key="2">
    <source>
        <dbReference type="ARBA" id="ARBA00005658"/>
    </source>
</evidence>
<comment type="subcellular location">
    <subcellularLocation>
        <location evidence="1">Cell membrane</location>
        <topology evidence="1">Multi-pass membrane protein</topology>
    </subcellularLocation>
</comment>
<keyword evidence="5 8" id="KW-0812">Transmembrane</keyword>
<dbReference type="EMBL" id="AUVB01000042">
    <property type="protein sequence ID" value="KGE03949.1"/>
    <property type="molecule type" value="Genomic_DNA"/>
</dbReference>
<dbReference type="Proteomes" id="UP000029640">
    <property type="component" value="Unassembled WGS sequence"/>
</dbReference>
<dbReference type="PATRIC" id="fig|1265313.6.peg.1438"/>
<feature type="transmembrane region" description="Helical" evidence="8">
    <location>
        <begin position="320"/>
        <end position="337"/>
    </location>
</feature>
<comment type="similarity">
    <text evidence="2">Belongs to the BCCT transporter (TC 2.A.15) family.</text>
</comment>
<evidence type="ECO:0000256" key="5">
    <source>
        <dbReference type="ARBA" id="ARBA00022692"/>
    </source>
</evidence>
<feature type="transmembrane region" description="Helical" evidence="8">
    <location>
        <begin position="232"/>
        <end position="253"/>
    </location>
</feature>
<evidence type="ECO:0000256" key="7">
    <source>
        <dbReference type="ARBA" id="ARBA00023136"/>
    </source>
</evidence>
<proteinExistence type="inferred from homology"/>
<protein>
    <submittedName>
        <fullName evidence="9">High-affinity choline uptake protein BetT</fullName>
    </submittedName>
</protein>
<keyword evidence="4" id="KW-1003">Cell membrane</keyword>
<evidence type="ECO:0000256" key="1">
    <source>
        <dbReference type="ARBA" id="ARBA00004651"/>
    </source>
</evidence>
<dbReference type="PROSITE" id="PS01303">
    <property type="entry name" value="BCCT"/>
    <property type="match status" value="1"/>
</dbReference>
<sequence>MQQAPERKPWLVVDHSVFWPATAILVLLVLIAGFAPNASNAVFQTMQDAIVHYGSWYYVLVVAIILVAVIVFGLSRYGDIKLGPDHSEPAYSYSSWFAMLFAAGMGIGLMFYGVAEPVMHYLQPPHGEGGGSDAAAQAMKLTFFHWGVHAWSIYAIVALVLAYFAYRHSLPLTLRSAFYPLIGERIYGTPGAIVDIFAIVCTTCGVATSLGLGVLQINSGLNYLVGLPISPGIQVALIVGTMLLATISVVLGLDAGIKRLSEINIVLAILLLIGVLLAGPTVVVLQGTIENLGSYVSDLVSYTFNLYAYDPTDWLGGWTIFYWGWWLSWSPFVGLFIARISRGRTIREFILGAMLVPCGFTLLWMGIFGNSAIELILHGGQTALADAVQENNAIALFRFLEYLPMPTVLSTISLLMVVVFFVTSADSGAMVLNMLAAKGRDDTPWPQRIFWTVIIGLIATVLLLAGGLASLQTAAIASALPFSVALLGAIWGFGRALHLDVTKRDTQSVSPLLANPGDWRTRLDNLLNYPGDRTVHSFMRENVLPALREFAGELAGHDIEARVFNDIGSRGAVRLEAYHGEETDFVYEVRCRAHALPGDVIAGKALEELGDEDKFYRAEVHLAEGGQDYCIMGWTRAQITHDVLGQYENHLQFLHTMR</sequence>
<feature type="transmembrane region" description="Helical" evidence="8">
    <location>
        <begin position="265"/>
        <end position="289"/>
    </location>
</feature>
<gene>
    <name evidence="9" type="ORF">HRUBRA_01454</name>
</gene>
<feature type="transmembrane region" description="Helical" evidence="8">
    <location>
        <begin position="412"/>
        <end position="437"/>
    </location>
</feature>
<feature type="transmembrane region" description="Helical" evidence="8">
    <location>
        <begin position="475"/>
        <end position="494"/>
    </location>
</feature>
<dbReference type="eggNOG" id="COG1292">
    <property type="taxonomic scope" value="Bacteria"/>
</dbReference>
<comment type="caution">
    <text evidence="9">The sequence shown here is derived from an EMBL/GenBank/DDBJ whole genome shotgun (WGS) entry which is preliminary data.</text>
</comment>
<accession>A0A095WZ82</accession>
<organism evidence="9 10">
    <name type="scientific">Pseudohaliea rubra DSM 19751</name>
    <dbReference type="NCBI Taxonomy" id="1265313"/>
    <lineage>
        <taxon>Bacteria</taxon>
        <taxon>Pseudomonadati</taxon>
        <taxon>Pseudomonadota</taxon>
        <taxon>Gammaproteobacteria</taxon>
        <taxon>Cellvibrionales</taxon>
        <taxon>Halieaceae</taxon>
        <taxon>Pseudohaliea</taxon>
    </lineage>
</organism>
<dbReference type="RefSeq" id="WP_052094374.1">
    <property type="nucleotide sequence ID" value="NZ_KN234751.1"/>
</dbReference>
<evidence type="ECO:0000256" key="3">
    <source>
        <dbReference type="ARBA" id="ARBA00022448"/>
    </source>
</evidence>
<evidence type="ECO:0000313" key="10">
    <source>
        <dbReference type="Proteomes" id="UP000029640"/>
    </source>
</evidence>
<dbReference type="HOGENOM" id="CLU_010118_3_1_6"/>
<evidence type="ECO:0000313" key="9">
    <source>
        <dbReference type="EMBL" id="KGE03949.1"/>
    </source>
</evidence>
<evidence type="ECO:0000256" key="6">
    <source>
        <dbReference type="ARBA" id="ARBA00022989"/>
    </source>
</evidence>
<reference evidence="9 10" key="1">
    <citation type="journal article" date="2014" name="Genome Announc.">
        <title>Genome Sequence of Gammaproteobacterial Pseudohaliea rubra Type Strain DSM 19751, Isolated from Coastal Seawater of the Mediterranean Sea.</title>
        <authorList>
            <person name="Spring S."/>
            <person name="Fiebig A."/>
            <person name="Riedel T."/>
            <person name="Goker M."/>
            <person name="Klenk H.P."/>
        </authorList>
    </citation>
    <scope>NUCLEOTIDE SEQUENCE [LARGE SCALE GENOMIC DNA]</scope>
    <source>
        <strain evidence="9 10">DSM 19751</strain>
    </source>
</reference>
<feature type="transmembrane region" description="Helical" evidence="8">
    <location>
        <begin position="449"/>
        <end position="469"/>
    </location>
</feature>
<dbReference type="GO" id="GO:0022857">
    <property type="term" value="F:transmembrane transporter activity"/>
    <property type="evidence" value="ECO:0007669"/>
    <property type="project" value="InterPro"/>
</dbReference>
<feature type="transmembrane region" description="Helical" evidence="8">
    <location>
        <begin position="55"/>
        <end position="75"/>
    </location>
</feature>
<feature type="transmembrane region" description="Helical" evidence="8">
    <location>
        <begin position="96"/>
        <end position="115"/>
    </location>
</feature>